<feature type="region of interest" description="Disordered" evidence="1">
    <location>
        <begin position="527"/>
        <end position="645"/>
    </location>
</feature>
<reference evidence="3 4" key="1">
    <citation type="journal article" date="2005" name="Science">
        <title>The genome of the basidiomycetous yeast and human pathogen Cryptococcus neoformans.</title>
        <authorList>
            <person name="Loftus B.J."/>
            <person name="Fung E."/>
            <person name="Roncaglia P."/>
            <person name="Rowley D."/>
            <person name="Amedeo P."/>
            <person name="Bruno D."/>
            <person name="Vamathevan J."/>
            <person name="Miranda M."/>
            <person name="Anderson I.J."/>
            <person name="Fraser J.A."/>
            <person name="Allen J.E."/>
            <person name="Bosdet I.E."/>
            <person name="Brent M.R."/>
            <person name="Chiu R."/>
            <person name="Doering T.L."/>
            <person name="Donlin M.J."/>
            <person name="D'Souza C.A."/>
            <person name="Fox D.S."/>
            <person name="Grinberg V."/>
            <person name="Fu J."/>
            <person name="Fukushima M."/>
            <person name="Haas B.J."/>
            <person name="Huang J.C."/>
            <person name="Janbon G."/>
            <person name="Jones S.J."/>
            <person name="Koo H.L."/>
            <person name="Krzywinski M.I."/>
            <person name="Kwon-Chung J.K."/>
            <person name="Lengeler K.B."/>
            <person name="Maiti R."/>
            <person name="Marra M.A."/>
            <person name="Marra R.E."/>
            <person name="Mathewson C.A."/>
            <person name="Mitchell T.G."/>
            <person name="Pertea M."/>
            <person name="Riggs F.R."/>
            <person name="Salzberg S.L."/>
            <person name="Schein J.E."/>
            <person name="Shvartsbeyn A."/>
            <person name="Shin H."/>
            <person name="Shumway M."/>
            <person name="Specht C.A."/>
            <person name="Suh B.B."/>
            <person name="Tenney A."/>
            <person name="Utterback T.R."/>
            <person name="Wickes B.L."/>
            <person name="Wortman J.R."/>
            <person name="Wye N.H."/>
            <person name="Kronstad J.W."/>
            <person name="Lodge J.K."/>
            <person name="Heitman J."/>
            <person name="Davis R.W."/>
            <person name="Fraser C.M."/>
            <person name="Hyman R.W."/>
        </authorList>
    </citation>
    <scope>NUCLEOTIDE SEQUENCE [LARGE SCALE GENOMIC DNA]</scope>
    <source>
        <strain evidence="4">JEC21 / ATCC MYA-565</strain>
    </source>
</reference>
<dbReference type="KEGG" id="cne:CND05220"/>
<sequence length="996" mass="108057">MPGQSTPPLNTAEKKLPSLGTFDLDLHGASYARNPRQATVNEENDSRRSKSNASYTGNVAQPSSPAVLSSSPSTILFSPLSRFPYTTTNHSSSKLTGSTTSILRNHSTATLTNLGCPSIPSLGTLSQSASPSEAQETPISKRRIMFRQPSSASSSPTCSEHNQVPIQRSMPNTPSSDRETGTSFLPLSKKKSSGQLLMGIRKELNRVGSVMRRHNTADGGSGSASSRPVESVIKSAANAGTWRRKKGKIRDAHCKASEKNSPGTKMTEKEGDAGIGRPFNVEHDLHVSPDLSDLPPAWVTALRSQGMSESDFLLITAARQRQRQNTHPLPRHHQDKNDDFFRAPFSAPAAMLEKPLGHGYATDSQSSKASSTGVLKKFSFEEMGPGLSSPSPITLITTTGLGKVRYTNHTLLKDHPFSSESESEGPASDLPSTAEPRSLSPNRTHARGGTDSYPVSATESDTESSPLTHPPLPHSHSHHEPLLPTPSPPSKRLSAQLRRFKGLRIGIDQDEEDWGKSILFAVMDSEREIAGSETSSSGWEMCEPITPRGIPPVSHKTKTDLHPGNLPTPMSDDGGRLKDENETLQSPPPHHTPILSSPSPSRQSLLGSTCPSSLPSSSKEHYGFSHSPLPPFRPRHTPSGSSITKSSSLVDAELLEMKVNLLTPSPSLNKYRNEYGSVAEEKYRMRGEDVHVSLDFDSEPDQHERERDGSLETKPTSSIAKPSHEGLPKHSTLQMQTPSLPAIGMSPLEMNASRFGRSPVSPGIFGKSFGQVQGQKNKREYGNIDMKEDNKDEKEINVLSNTIPLSPSPSYSPLPSSPPVSPFNQHPPPRTSSLSLSQSHHFRPHDSLPVSAHTDSHSSLLFNSPSQENVLGDMGRTSLALSMQSDITWRTSRTSYTAHSLRSWEPVGEATVRVVAYKGLVPRPGSRLWSDQDHRQGGGERSRTPNSPMEQLTDPDIHPSPLPPSPSPYRPQKRPESGGHIESLPAHSVLVHVDVG</sequence>
<feature type="region of interest" description="Disordered" evidence="1">
    <location>
        <begin position="923"/>
        <end position="996"/>
    </location>
</feature>
<dbReference type="AlphaFoldDB" id="Q5KHV0"/>
<dbReference type="OrthoDB" id="2575374at2759"/>
<dbReference type="EMBL" id="AE017344">
    <property type="protein sequence ID" value="AAW42748.2"/>
    <property type="molecule type" value="Genomic_DNA"/>
</dbReference>
<feature type="compositionally biased region" description="Low complexity" evidence="1">
    <location>
        <begin position="62"/>
        <end position="71"/>
    </location>
</feature>
<dbReference type="HOGENOM" id="CLU_1081901_0_0_1"/>
<protein>
    <recommendedName>
        <fullName evidence="2">CRIB domain-containing protein</fullName>
    </recommendedName>
</protein>
<evidence type="ECO:0000259" key="2">
    <source>
        <dbReference type="PROSITE" id="PS50108"/>
    </source>
</evidence>
<feature type="compositionally biased region" description="Polar residues" evidence="1">
    <location>
        <begin position="122"/>
        <end position="138"/>
    </location>
</feature>
<feature type="compositionally biased region" description="Polar residues" evidence="1">
    <location>
        <begin position="156"/>
        <end position="185"/>
    </location>
</feature>
<dbReference type="STRING" id="214684.Q5KHV0"/>
<accession>Q5KHV0</accession>
<feature type="compositionally biased region" description="Basic and acidic residues" evidence="1">
    <location>
        <begin position="693"/>
        <end position="711"/>
    </location>
</feature>
<accession>Q55UJ5</accession>
<keyword evidence="4" id="KW-1185">Reference proteome</keyword>
<organism evidence="3 4">
    <name type="scientific">Cryptococcus deneoformans (strain JEC21 / ATCC MYA-565)</name>
    <name type="common">Cryptococcus neoformans var. neoformans serotype D</name>
    <dbReference type="NCBI Taxonomy" id="214684"/>
    <lineage>
        <taxon>Eukaryota</taxon>
        <taxon>Fungi</taxon>
        <taxon>Dikarya</taxon>
        <taxon>Basidiomycota</taxon>
        <taxon>Agaricomycotina</taxon>
        <taxon>Tremellomycetes</taxon>
        <taxon>Tremellales</taxon>
        <taxon>Cryptococcaceae</taxon>
        <taxon>Cryptococcus</taxon>
        <taxon>Cryptococcus neoformans species complex</taxon>
    </lineage>
</organism>
<feature type="compositionally biased region" description="Polar residues" evidence="1">
    <location>
        <begin position="51"/>
        <end position="61"/>
    </location>
</feature>
<feature type="region of interest" description="Disordered" evidence="1">
    <location>
        <begin position="122"/>
        <end position="192"/>
    </location>
</feature>
<evidence type="ECO:0000313" key="3">
    <source>
        <dbReference type="EMBL" id="AAW42748.2"/>
    </source>
</evidence>
<dbReference type="VEuPathDB" id="FungiDB:CND05220"/>
<feature type="compositionally biased region" description="Basic and acidic residues" evidence="1">
    <location>
        <begin position="777"/>
        <end position="796"/>
    </location>
</feature>
<name>Q5KHV0_CRYD1</name>
<gene>
    <name evidence="3" type="ordered locus">CND05220</name>
</gene>
<dbReference type="InterPro" id="IPR000095">
    <property type="entry name" value="CRIB_dom"/>
</dbReference>
<dbReference type="PROSITE" id="PS50108">
    <property type="entry name" value="CRIB"/>
    <property type="match status" value="1"/>
</dbReference>
<feature type="region of interest" description="Disordered" evidence="1">
    <location>
        <begin position="767"/>
        <end position="859"/>
    </location>
</feature>
<dbReference type="GeneID" id="36392845"/>
<feature type="region of interest" description="Disordered" evidence="1">
    <location>
        <begin position="693"/>
        <end position="732"/>
    </location>
</feature>
<proteinExistence type="predicted"/>
<evidence type="ECO:0000313" key="4">
    <source>
        <dbReference type="Proteomes" id="UP000002149"/>
    </source>
</evidence>
<evidence type="ECO:0000256" key="1">
    <source>
        <dbReference type="SAM" id="MobiDB-lite"/>
    </source>
</evidence>
<feature type="region of interest" description="Disordered" evidence="1">
    <location>
        <begin position="26"/>
        <end position="71"/>
    </location>
</feature>
<feature type="compositionally biased region" description="Basic and acidic residues" evidence="1">
    <location>
        <begin position="930"/>
        <end position="943"/>
    </location>
</feature>
<dbReference type="PaxDb" id="214684-Q5KHV0"/>
<dbReference type="Proteomes" id="UP000002149">
    <property type="component" value="Chromosome 4"/>
</dbReference>
<feature type="region of interest" description="Disordered" evidence="1">
    <location>
        <begin position="1"/>
        <end position="20"/>
    </location>
</feature>
<dbReference type="InParanoid" id="Q5KHV0"/>
<feature type="compositionally biased region" description="Low complexity" evidence="1">
    <location>
        <begin position="593"/>
        <end position="617"/>
    </location>
</feature>
<feature type="compositionally biased region" description="Pro residues" evidence="1">
    <location>
        <begin position="958"/>
        <end position="969"/>
    </location>
</feature>
<feature type="region of interest" description="Disordered" evidence="1">
    <location>
        <begin position="415"/>
        <end position="492"/>
    </location>
</feature>
<feature type="domain" description="CRIB" evidence="2">
    <location>
        <begin position="275"/>
        <end position="288"/>
    </location>
</feature>
<feature type="compositionally biased region" description="Pro residues" evidence="1">
    <location>
        <begin position="806"/>
        <end position="830"/>
    </location>
</feature>
<dbReference type="RefSeq" id="XP_024512605.1">
    <property type="nucleotide sequence ID" value="XM_024657089.1"/>
</dbReference>